<name>A0A061C8T7_LACDL</name>
<dbReference type="Gene3D" id="1.10.150.20">
    <property type="entry name" value="5' to 3' exonuclease, C-terminal subdomain"/>
    <property type="match status" value="1"/>
</dbReference>
<dbReference type="RefSeq" id="WP_016396303.1">
    <property type="nucleotide sequence ID" value="NZ_BJLO01000003.1"/>
</dbReference>
<dbReference type="PROSITE" id="PS50164">
    <property type="entry name" value="GIY_YIG"/>
    <property type="match status" value="1"/>
</dbReference>
<dbReference type="HAMAP" id="MF_00203">
    <property type="entry name" value="UvrC"/>
    <property type="match status" value="1"/>
</dbReference>
<evidence type="ECO:0000256" key="2">
    <source>
        <dbReference type="ARBA" id="ARBA00022763"/>
    </source>
</evidence>
<organism evidence="10">
    <name type="scientific">Lactobacillus delbrueckii subsp. lactis</name>
    <dbReference type="NCBI Taxonomy" id="29397"/>
    <lineage>
        <taxon>Bacteria</taxon>
        <taxon>Bacillati</taxon>
        <taxon>Bacillota</taxon>
        <taxon>Bacilli</taxon>
        <taxon>Lactobacillales</taxon>
        <taxon>Lactobacillaceae</taxon>
        <taxon>Lactobacillus</taxon>
    </lineage>
</organism>
<keyword evidence="6" id="KW-0742">SOS response</keyword>
<dbReference type="OrthoDB" id="9804933at2"/>
<reference evidence="11 12" key="2">
    <citation type="submission" date="2021-12" db="EMBL/GenBank/DDBJ databases">
        <title>Antimicrobial susceptibility of Lactobacillus delbrueckii subsp. lactis obtained from milk products and other habitats.</title>
        <authorList>
            <person name="Shani N."/>
        </authorList>
    </citation>
    <scope>NUCLEOTIDE SEQUENCE [LARGE SCALE GENOMIC DNA]</scope>
    <source>
        <strain evidence="11 12">FAM 21755</strain>
    </source>
</reference>
<dbReference type="GO" id="GO:0006289">
    <property type="term" value="P:nucleotide-excision repair"/>
    <property type="evidence" value="ECO:0007669"/>
    <property type="project" value="UniProtKB-UniRule"/>
</dbReference>
<dbReference type="Gene3D" id="3.40.1440.10">
    <property type="entry name" value="GIY-YIG endonuclease"/>
    <property type="match status" value="1"/>
</dbReference>
<comment type="subunit">
    <text evidence="6">Interacts with UvrB in an incision complex.</text>
</comment>
<dbReference type="SUPFAM" id="SSF82771">
    <property type="entry name" value="GIY-YIG endonuclease"/>
    <property type="match status" value="1"/>
</dbReference>
<evidence type="ECO:0000256" key="5">
    <source>
        <dbReference type="ARBA" id="ARBA00023204"/>
    </source>
</evidence>
<dbReference type="EMBL" id="JAJNUY010000008">
    <property type="protein sequence ID" value="MCD5563125.1"/>
    <property type="molecule type" value="Genomic_DNA"/>
</dbReference>
<proteinExistence type="inferred from homology"/>
<keyword evidence="4 6" id="KW-0267">Excision nuclease</keyword>
<accession>A0A061C8T7</accession>
<dbReference type="PROSITE" id="PS50151">
    <property type="entry name" value="UVR"/>
    <property type="match status" value="1"/>
</dbReference>
<reference evidence="10" key="1">
    <citation type="submission" date="2018-07" db="EMBL/GenBank/DDBJ databases">
        <authorList>
            <person name="Somerville V."/>
        </authorList>
    </citation>
    <scope>NUCLEOTIDE SEQUENCE</scope>
    <source>
        <strain evidence="10">NWC_2_2</strain>
    </source>
</reference>
<dbReference type="Pfam" id="PF01541">
    <property type="entry name" value="GIY-YIG"/>
    <property type="match status" value="1"/>
</dbReference>
<feature type="domain" description="GIY-YIG" evidence="8">
    <location>
        <begin position="15"/>
        <end position="92"/>
    </location>
</feature>
<dbReference type="Pfam" id="PF14520">
    <property type="entry name" value="HHH_5"/>
    <property type="match status" value="1"/>
</dbReference>
<dbReference type="GO" id="GO:0009432">
    <property type="term" value="P:SOS response"/>
    <property type="evidence" value="ECO:0007669"/>
    <property type="project" value="UniProtKB-UniRule"/>
</dbReference>
<comment type="subcellular location">
    <subcellularLocation>
        <location evidence="6">Cytoplasm</location>
    </subcellularLocation>
</comment>
<dbReference type="PROSITE" id="PS50165">
    <property type="entry name" value="UVRC"/>
    <property type="match status" value="1"/>
</dbReference>
<sequence length="600" mass="69183">MASQLIENKLKLLPEKAGCYLMKDVKGKVIYVGKSKNLKNRVRSYFKSSQEGRRAELVKNIADYDIIVVDSDKEAFLLEVTLIKKYQPYYNVALKSGTGYPYIEITNEKNPQTRLTSIVYKDKGYYFGPYPNVYAASATLKFIQKVFPLRRCSGYTGRPCLYYHMGQCLGSCFKEVPQSEYDEQIKKIKRFLNGDIQEVKKDLTNKMLQASADLEFERAGELRDQLKYIEETVEKQKIISNDHTQRDIFNYYVDRSWISIQVFFLRQAKLLRRESHMFPLTDETDPEDEFMSFIAQFYAQKNRVKPREVLVPKGIDQDELAAAIGIKVRTPQRGQKASLMEMARENAQLKLDDKFRLLELGQRKTKGAQEEIFKALGLPYGSYIESFDHSHIQGADPVSALVVFKDGEPFKTGYRKFKLKGEVEHQKSADEVGNTREVVRRRYSRLLKEHERMPDLILMDGGQIQVEACEDVLRNELNLDIPVAGMVKDDKHRTNHLLYGDPFKGQPFKLIPMDPKSEGFYLMTRIQDEVHRFAITFHRQTHAKNSLVSRLDSIKGIGPKSRTKLLREFGSLKKIKEASIDDLRKAGLTLTQAQAVKISL</sequence>
<dbReference type="EMBL" id="CP031023">
    <property type="protein sequence ID" value="AZA16312.1"/>
    <property type="molecule type" value="Genomic_DNA"/>
</dbReference>
<dbReference type="GO" id="GO:0009381">
    <property type="term" value="F:excinuclease ABC activity"/>
    <property type="evidence" value="ECO:0007669"/>
    <property type="project" value="UniProtKB-UniRule"/>
</dbReference>
<dbReference type="InterPro" id="IPR001162">
    <property type="entry name" value="UvrC_RNase_H_dom"/>
</dbReference>
<dbReference type="InterPro" id="IPR000305">
    <property type="entry name" value="GIY-YIG_endonuc"/>
</dbReference>
<dbReference type="CDD" id="cd10434">
    <property type="entry name" value="GIY-YIG_UvrC_Cho"/>
    <property type="match status" value="1"/>
</dbReference>
<dbReference type="InterPro" id="IPR038476">
    <property type="entry name" value="UvrC_RNase_H_dom_sf"/>
</dbReference>
<protein>
    <recommendedName>
        <fullName evidence="6">UvrABC system protein C</fullName>
        <shortName evidence="6">Protein UvrC</shortName>
    </recommendedName>
    <alternativeName>
        <fullName evidence="6">Excinuclease ABC subunit C</fullName>
    </alternativeName>
</protein>
<evidence type="ECO:0000256" key="4">
    <source>
        <dbReference type="ARBA" id="ARBA00022881"/>
    </source>
</evidence>
<dbReference type="InterPro" id="IPR001943">
    <property type="entry name" value="UVR_dom"/>
</dbReference>
<dbReference type="InterPro" id="IPR050066">
    <property type="entry name" value="UvrABC_protein_C"/>
</dbReference>
<comment type="similarity">
    <text evidence="6">Belongs to the UvrC family.</text>
</comment>
<dbReference type="Pfam" id="PF02151">
    <property type="entry name" value="UVR"/>
    <property type="match status" value="1"/>
</dbReference>
<dbReference type="GO" id="GO:0009380">
    <property type="term" value="C:excinuclease repair complex"/>
    <property type="evidence" value="ECO:0007669"/>
    <property type="project" value="InterPro"/>
</dbReference>
<dbReference type="Gene3D" id="4.10.860.10">
    <property type="entry name" value="UVR domain"/>
    <property type="match status" value="1"/>
</dbReference>
<dbReference type="Proteomes" id="UP001200334">
    <property type="component" value="Unassembled WGS sequence"/>
</dbReference>
<keyword evidence="3 6" id="KW-0228">DNA excision</keyword>
<dbReference type="SUPFAM" id="SSF46600">
    <property type="entry name" value="C-terminal UvrC-binding domain of UvrB"/>
    <property type="match status" value="1"/>
</dbReference>
<evidence type="ECO:0000259" key="9">
    <source>
        <dbReference type="PROSITE" id="PS50165"/>
    </source>
</evidence>
<evidence type="ECO:0000256" key="6">
    <source>
        <dbReference type="HAMAP-Rule" id="MF_00203"/>
    </source>
</evidence>
<dbReference type="PANTHER" id="PTHR30562">
    <property type="entry name" value="UVRC/OXIDOREDUCTASE"/>
    <property type="match status" value="1"/>
</dbReference>
<feature type="domain" description="UVR" evidence="7">
    <location>
        <begin position="197"/>
        <end position="232"/>
    </location>
</feature>
<dbReference type="Pfam" id="PF08459">
    <property type="entry name" value="UvrC_RNaseH_dom"/>
    <property type="match status" value="1"/>
</dbReference>
<dbReference type="InterPro" id="IPR035901">
    <property type="entry name" value="GIY-YIG_endonuc_sf"/>
</dbReference>
<dbReference type="AlphaFoldDB" id="A0A061C8T7"/>
<dbReference type="NCBIfam" id="TIGR00194">
    <property type="entry name" value="uvrC"/>
    <property type="match status" value="1"/>
</dbReference>
<dbReference type="InterPro" id="IPR047296">
    <property type="entry name" value="GIY-YIG_UvrC_Cho"/>
</dbReference>
<evidence type="ECO:0000313" key="10">
    <source>
        <dbReference type="EMBL" id="AZA16312.1"/>
    </source>
</evidence>
<dbReference type="PANTHER" id="PTHR30562:SF1">
    <property type="entry name" value="UVRABC SYSTEM PROTEIN C"/>
    <property type="match status" value="1"/>
</dbReference>
<gene>
    <name evidence="6 11" type="primary">uvrC</name>
    <name evidence="10" type="ORF">DQL93_07240</name>
    <name evidence="11" type="ORF">LOB85_02995</name>
</gene>
<dbReference type="GO" id="GO:0005737">
    <property type="term" value="C:cytoplasm"/>
    <property type="evidence" value="ECO:0007669"/>
    <property type="project" value="UniProtKB-SubCell"/>
</dbReference>
<evidence type="ECO:0000259" key="8">
    <source>
        <dbReference type="PROSITE" id="PS50164"/>
    </source>
</evidence>
<comment type="function">
    <text evidence="6">The UvrABC repair system catalyzes the recognition and processing of DNA lesions. UvrC both incises the 5' and 3' sides of the lesion. The N-terminal half is responsible for the 3' incision and the C-terminal half is responsible for the 5' incision.</text>
</comment>
<keyword evidence="2 6" id="KW-0227">DNA damage</keyword>
<evidence type="ECO:0000256" key="1">
    <source>
        <dbReference type="ARBA" id="ARBA00022490"/>
    </source>
</evidence>
<keyword evidence="5 6" id="KW-0234">DNA repair</keyword>
<dbReference type="GO" id="GO:0003677">
    <property type="term" value="F:DNA binding"/>
    <property type="evidence" value="ECO:0007669"/>
    <property type="project" value="UniProtKB-UniRule"/>
</dbReference>
<dbReference type="Gene3D" id="3.30.420.340">
    <property type="entry name" value="UvrC, RNAse H endonuclease domain"/>
    <property type="match status" value="1"/>
</dbReference>
<dbReference type="FunFam" id="3.40.1440.10:FF:000001">
    <property type="entry name" value="UvrABC system protein C"/>
    <property type="match status" value="1"/>
</dbReference>
<feature type="domain" description="UvrC family homology region profile" evidence="9">
    <location>
        <begin position="248"/>
        <end position="473"/>
    </location>
</feature>
<keyword evidence="1 6" id="KW-0963">Cytoplasm</keyword>
<evidence type="ECO:0000259" key="7">
    <source>
        <dbReference type="PROSITE" id="PS50151"/>
    </source>
</evidence>
<evidence type="ECO:0000313" key="11">
    <source>
        <dbReference type="EMBL" id="MCD5563125.1"/>
    </source>
</evidence>
<dbReference type="InterPro" id="IPR036876">
    <property type="entry name" value="UVR_dom_sf"/>
</dbReference>
<dbReference type="InterPro" id="IPR004791">
    <property type="entry name" value="UvrC"/>
</dbReference>
<dbReference type="SMART" id="SM00465">
    <property type="entry name" value="GIYc"/>
    <property type="match status" value="1"/>
</dbReference>
<evidence type="ECO:0000256" key="3">
    <source>
        <dbReference type="ARBA" id="ARBA00022769"/>
    </source>
</evidence>
<dbReference type="SUPFAM" id="SSF47781">
    <property type="entry name" value="RuvA domain 2-like"/>
    <property type="match status" value="1"/>
</dbReference>
<evidence type="ECO:0000313" key="12">
    <source>
        <dbReference type="Proteomes" id="UP001200334"/>
    </source>
</evidence>
<dbReference type="Pfam" id="PF22920">
    <property type="entry name" value="UvrC_RNaseH"/>
    <property type="match status" value="1"/>
</dbReference>
<dbReference type="InterPro" id="IPR010994">
    <property type="entry name" value="RuvA_2-like"/>
</dbReference>